<keyword evidence="1" id="KW-0808">Transferase</keyword>
<dbReference type="CDD" id="cd09274">
    <property type="entry name" value="RNase_HI_RT_Ty3"/>
    <property type="match status" value="1"/>
</dbReference>
<evidence type="ECO:0000313" key="9">
    <source>
        <dbReference type="EMBL" id="UYV78555.1"/>
    </source>
</evidence>
<dbReference type="EMBL" id="CP092878">
    <property type="protein sequence ID" value="UYV78555.1"/>
    <property type="molecule type" value="Genomic_DNA"/>
</dbReference>
<accession>A0ABY6LGE2</accession>
<dbReference type="PANTHER" id="PTHR37984">
    <property type="entry name" value="PROTEIN CBG26694"/>
    <property type="match status" value="1"/>
</dbReference>
<dbReference type="Proteomes" id="UP001235939">
    <property type="component" value="Chromosome 16"/>
</dbReference>
<keyword evidence="6" id="KW-0695">RNA-directed DNA polymerase</keyword>
<sequence length="725" mass="82057">MQEENETVIQFYHRKMQLINSVELNLTSIIKLLNEGIKKKFKPYLATIDSVQPSEWLLMATKIEKSLEEPQQPSTSTRDRQFTPVNFNPNYSQTKKFQPFPRTSAATHHQQNTHKTIKLPPYPCKLCSINQIPNQMHFHRDCPLNNTPPKPINPDASSLGVAGVLKQPDEQGILHPIGYFSRKPHPYEQNYTASEIETLAIINSVQRFHTYLHNIHFTLHTDHLPLKLIKNVKNPQGKNRCFVKHFPIVESRKFYGILAKAIVDFPHRLELQIGAAQQERHKPRPCGKMFFRTKFHLMTPGVEFEKKMGEVNLTQIENRDSPVVLPDPKSRQDSGRQGTSKQIDHCLYRKMEQGREENPKEPMESDPDSESGGSTTFPKKENTLGRTEEIAPGQEDVTPPPLVSDVLGSLARTIYQLSSATGLSRDVELPRYDGSYEAQSFFDNYDAQADLAQLHYTDRLRRLPNLLQGKALHYFRSLKLDKLYYVDARQALIDLFPETTNASFAQFLAIKLTDRSSLEEYYQKKTMCGLQLNLPHKILLESLTDGLPVADQRIVAAVQPNTLQAWYSVVSRVKGTHSASQVCQQTTRTTPNPSFAPSPRYSAPRPWSARPNYSANPPPSSCRYCGAMHWHAQCPKRPAQSRPRPVYRATTYPQHDKTVLSSPAPFQVNNTRAHVTRSPDPLYTTSPAQAVNPSCPIGTSTTAPKQACSDAQDSTTVGSSSHNFR</sequence>
<keyword evidence="4" id="KW-0255">Endonuclease</keyword>
<name>A0ABY6LGE2_9ARAC</name>
<evidence type="ECO:0000256" key="5">
    <source>
        <dbReference type="ARBA" id="ARBA00022801"/>
    </source>
</evidence>
<evidence type="ECO:0000256" key="6">
    <source>
        <dbReference type="ARBA" id="ARBA00022918"/>
    </source>
</evidence>
<proteinExistence type="predicted"/>
<feature type="domain" description="Reverse transcriptase RNase H-like" evidence="8">
    <location>
        <begin position="152"/>
        <end position="238"/>
    </location>
</feature>
<dbReference type="InterPro" id="IPR043502">
    <property type="entry name" value="DNA/RNA_pol_sf"/>
</dbReference>
<feature type="region of interest" description="Disordered" evidence="7">
    <location>
        <begin position="581"/>
        <end position="612"/>
    </location>
</feature>
<dbReference type="Pfam" id="PF17917">
    <property type="entry name" value="RT_RNaseH"/>
    <property type="match status" value="1"/>
</dbReference>
<feature type="compositionally biased region" description="Basic and acidic residues" evidence="7">
    <location>
        <begin position="342"/>
        <end position="363"/>
    </location>
</feature>
<evidence type="ECO:0000256" key="4">
    <source>
        <dbReference type="ARBA" id="ARBA00022759"/>
    </source>
</evidence>
<keyword evidence="3" id="KW-0540">Nuclease</keyword>
<dbReference type="InterPro" id="IPR041373">
    <property type="entry name" value="RT_RNaseH"/>
</dbReference>
<gene>
    <name evidence="9" type="ORF">LAZ67_16001990</name>
</gene>
<organism evidence="9 10">
    <name type="scientific">Cordylochernes scorpioides</name>
    <dbReference type="NCBI Taxonomy" id="51811"/>
    <lineage>
        <taxon>Eukaryota</taxon>
        <taxon>Metazoa</taxon>
        <taxon>Ecdysozoa</taxon>
        <taxon>Arthropoda</taxon>
        <taxon>Chelicerata</taxon>
        <taxon>Arachnida</taxon>
        <taxon>Pseudoscorpiones</taxon>
        <taxon>Cheliferoidea</taxon>
        <taxon>Chernetidae</taxon>
        <taxon>Cordylochernes</taxon>
    </lineage>
</organism>
<evidence type="ECO:0000256" key="2">
    <source>
        <dbReference type="ARBA" id="ARBA00022695"/>
    </source>
</evidence>
<evidence type="ECO:0000313" key="10">
    <source>
        <dbReference type="Proteomes" id="UP001235939"/>
    </source>
</evidence>
<feature type="compositionally biased region" description="Polar residues" evidence="7">
    <location>
        <begin position="581"/>
        <end position="595"/>
    </location>
</feature>
<evidence type="ECO:0000256" key="3">
    <source>
        <dbReference type="ARBA" id="ARBA00022722"/>
    </source>
</evidence>
<evidence type="ECO:0000256" key="7">
    <source>
        <dbReference type="SAM" id="MobiDB-lite"/>
    </source>
</evidence>
<feature type="region of interest" description="Disordered" evidence="7">
    <location>
        <begin position="676"/>
        <end position="725"/>
    </location>
</feature>
<feature type="compositionally biased region" description="Polar residues" evidence="7">
    <location>
        <begin position="683"/>
        <end position="725"/>
    </location>
</feature>
<evidence type="ECO:0000256" key="1">
    <source>
        <dbReference type="ARBA" id="ARBA00022679"/>
    </source>
</evidence>
<reference evidence="9 10" key="1">
    <citation type="submission" date="2022-01" db="EMBL/GenBank/DDBJ databases">
        <title>A chromosomal length assembly of Cordylochernes scorpioides.</title>
        <authorList>
            <person name="Zeh D."/>
            <person name="Zeh J."/>
        </authorList>
    </citation>
    <scope>NUCLEOTIDE SEQUENCE [LARGE SCALE GENOMIC DNA]</scope>
    <source>
        <strain evidence="9">IN4F17</strain>
        <tissue evidence="9">Whole Body</tissue>
    </source>
</reference>
<dbReference type="SUPFAM" id="SSF56672">
    <property type="entry name" value="DNA/RNA polymerases"/>
    <property type="match status" value="1"/>
</dbReference>
<keyword evidence="2" id="KW-0548">Nucleotidyltransferase</keyword>
<evidence type="ECO:0000259" key="8">
    <source>
        <dbReference type="Pfam" id="PF17917"/>
    </source>
</evidence>
<keyword evidence="10" id="KW-1185">Reference proteome</keyword>
<feature type="region of interest" description="Disordered" evidence="7">
    <location>
        <begin position="315"/>
        <end position="384"/>
    </location>
</feature>
<dbReference type="PANTHER" id="PTHR37984:SF5">
    <property type="entry name" value="PROTEIN NYNRIN-LIKE"/>
    <property type="match status" value="1"/>
</dbReference>
<protein>
    <submittedName>
        <fullName evidence="9">K02A2.6-like</fullName>
    </submittedName>
</protein>
<dbReference type="InterPro" id="IPR050951">
    <property type="entry name" value="Retrovirus_Pol_polyprotein"/>
</dbReference>
<keyword evidence="5" id="KW-0378">Hydrolase</keyword>